<dbReference type="AlphaFoldDB" id="A0A2H1IE95"/>
<evidence type="ECO:0000313" key="2">
    <source>
        <dbReference type="EMBL" id="SMX73521.1"/>
    </source>
</evidence>
<dbReference type="Proteomes" id="UP000234382">
    <property type="component" value="Unassembled WGS sequence"/>
</dbReference>
<name>A0A2H1IE95_9MICO</name>
<dbReference type="EMBL" id="FXYX01000003">
    <property type="protein sequence ID" value="SMX73521.1"/>
    <property type="molecule type" value="Genomic_DNA"/>
</dbReference>
<gene>
    <name evidence="2" type="ORF">BI49514_00877</name>
</gene>
<keyword evidence="3" id="KW-1185">Reference proteome</keyword>
<sequence>MRYKYPAGPDRTAPNTNDGHGVDEPQANRDVSIDVRVTNAEGEAVRRRARRLGVKPSKWVRTVILDALDSRRDGLGHLEVAAASTPSPELGQAVEQVRRIGINLNQAVRRGGALDDDLLREVMESMDAVRAQLGDRTAL</sequence>
<evidence type="ECO:0000313" key="3">
    <source>
        <dbReference type="Proteomes" id="UP000234382"/>
    </source>
</evidence>
<evidence type="ECO:0000256" key="1">
    <source>
        <dbReference type="SAM" id="MobiDB-lite"/>
    </source>
</evidence>
<dbReference type="Pfam" id="PF21983">
    <property type="entry name" value="NikA-like"/>
    <property type="match status" value="1"/>
</dbReference>
<protein>
    <submittedName>
        <fullName evidence="2">Mobilisation protein (MobC)</fullName>
    </submittedName>
</protein>
<feature type="compositionally biased region" description="Basic and acidic residues" evidence="1">
    <location>
        <begin position="20"/>
        <end position="30"/>
    </location>
</feature>
<dbReference type="InterPro" id="IPR053842">
    <property type="entry name" value="NikA-like"/>
</dbReference>
<reference evidence="3" key="1">
    <citation type="submission" date="2017-03" db="EMBL/GenBank/DDBJ databases">
        <authorList>
            <person name="Monnet C."/>
        </authorList>
    </citation>
    <scope>NUCLEOTIDE SEQUENCE [LARGE SCALE GENOMIC DNA]</scope>
    <source>
        <strain evidence="3">ATCC 49514</strain>
    </source>
</reference>
<accession>A0A2H1IE95</accession>
<feature type="region of interest" description="Disordered" evidence="1">
    <location>
        <begin position="1"/>
        <end position="30"/>
    </location>
</feature>
<proteinExistence type="predicted"/>
<organism evidence="2 3">
    <name type="scientific">Brevibacterium iodinum ATCC 49514</name>
    <dbReference type="NCBI Taxonomy" id="1255616"/>
    <lineage>
        <taxon>Bacteria</taxon>
        <taxon>Bacillati</taxon>
        <taxon>Actinomycetota</taxon>
        <taxon>Actinomycetes</taxon>
        <taxon>Micrococcales</taxon>
        <taxon>Brevibacteriaceae</taxon>
        <taxon>Brevibacterium</taxon>
    </lineage>
</organism>